<evidence type="ECO:0000256" key="5">
    <source>
        <dbReference type="ARBA" id="ARBA00022723"/>
    </source>
</evidence>
<keyword evidence="3 9" id="KW-0031">Aminopeptidase</keyword>
<feature type="domain" description="ERAP1-like C-terminal" evidence="12">
    <location>
        <begin position="577"/>
        <end position="873"/>
    </location>
</feature>
<evidence type="ECO:0000256" key="7">
    <source>
        <dbReference type="ARBA" id="ARBA00022833"/>
    </source>
</evidence>
<reference evidence="14 15" key="1">
    <citation type="submission" date="2024-09" db="EMBL/GenBank/DDBJ databases">
        <authorList>
            <person name="Sun Q."/>
            <person name="Mori K."/>
        </authorList>
    </citation>
    <scope>NUCLEOTIDE SEQUENCE [LARGE SCALE GENOMIC DNA]</scope>
    <source>
        <strain evidence="14 15">CCM 8677</strain>
    </source>
</reference>
<dbReference type="Gene3D" id="2.60.40.1730">
    <property type="entry name" value="tricorn interacting facor f3 domain"/>
    <property type="match status" value="1"/>
</dbReference>
<keyword evidence="8 9" id="KW-0482">Metalloprotease</keyword>
<evidence type="ECO:0000256" key="1">
    <source>
        <dbReference type="ARBA" id="ARBA00000098"/>
    </source>
</evidence>
<proteinExistence type="inferred from homology"/>
<evidence type="ECO:0000259" key="12">
    <source>
        <dbReference type="Pfam" id="PF11838"/>
    </source>
</evidence>
<gene>
    <name evidence="14" type="ORF">ACFFJH_16515</name>
</gene>
<keyword evidence="5 9" id="KW-0479">Metal-binding</keyword>
<dbReference type="RefSeq" id="WP_390214043.1">
    <property type="nucleotide sequence ID" value="NZ_JBHLXJ010000018.1"/>
</dbReference>
<keyword evidence="6 9" id="KW-0378">Hydrolase</keyword>
<dbReference type="PANTHER" id="PTHR11533:SF174">
    <property type="entry name" value="PUROMYCIN-SENSITIVE AMINOPEPTIDASE-RELATED"/>
    <property type="match status" value="1"/>
</dbReference>
<keyword evidence="15" id="KW-1185">Reference proteome</keyword>
<dbReference type="PRINTS" id="PR00756">
    <property type="entry name" value="ALADIPTASE"/>
</dbReference>
<evidence type="ECO:0000256" key="2">
    <source>
        <dbReference type="ARBA" id="ARBA00010136"/>
    </source>
</evidence>
<feature type="chain" id="PRO_5046909288" description="Aminopeptidase" evidence="10">
    <location>
        <begin position="24"/>
        <end position="906"/>
    </location>
</feature>
<dbReference type="SUPFAM" id="SSF55486">
    <property type="entry name" value="Metalloproteases ('zincins'), catalytic domain"/>
    <property type="match status" value="1"/>
</dbReference>
<keyword evidence="4 9" id="KW-0645">Protease</keyword>
<dbReference type="Pfam" id="PF01433">
    <property type="entry name" value="Peptidase_M1"/>
    <property type="match status" value="1"/>
</dbReference>
<dbReference type="Gene3D" id="2.60.40.1910">
    <property type="match status" value="1"/>
</dbReference>
<keyword evidence="7 9" id="KW-0862">Zinc</keyword>
<comment type="catalytic activity">
    <reaction evidence="1">
        <text>Release of an N-terminal amino acid, Xaa-|-Yaa- from a peptide, amide or arylamide. Xaa is preferably Ala, but may be most amino acids including Pro (slow action). When a terminal hydrophobic residue is followed by a prolyl residue, the two may be released as an intact Xaa-Pro dipeptide.</text>
        <dbReference type="EC" id="3.4.11.2"/>
    </reaction>
</comment>
<comment type="similarity">
    <text evidence="2 9">Belongs to the peptidase M1 family.</text>
</comment>
<dbReference type="InterPro" id="IPR050344">
    <property type="entry name" value="Peptidase_M1_aminopeptidases"/>
</dbReference>
<protein>
    <recommendedName>
        <fullName evidence="9">Aminopeptidase</fullName>
        <ecNumber evidence="9">3.4.11.-</ecNumber>
    </recommendedName>
</protein>
<dbReference type="GO" id="GO:0004177">
    <property type="term" value="F:aminopeptidase activity"/>
    <property type="evidence" value="ECO:0007669"/>
    <property type="project" value="UniProtKB-KW"/>
</dbReference>
<evidence type="ECO:0000259" key="11">
    <source>
        <dbReference type="Pfam" id="PF01433"/>
    </source>
</evidence>
<dbReference type="Proteomes" id="UP001589844">
    <property type="component" value="Unassembled WGS sequence"/>
</dbReference>
<dbReference type="InterPro" id="IPR001930">
    <property type="entry name" value="Peptidase_M1"/>
</dbReference>
<comment type="caution">
    <text evidence="14">The sequence shown here is derived from an EMBL/GenBank/DDBJ whole genome shotgun (WGS) entry which is preliminary data.</text>
</comment>
<dbReference type="Gene3D" id="1.10.390.10">
    <property type="entry name" value="Neutral Protease Domain 2"/>
    <property type="match status" value="1"/>
</dbReference>
<evidence type="ECO:0000313" key="14">
    <source>
        <dbReference type="EMBL" id="MFC0351425.1"/>
    </source>
</evidence>
<dbReference type="InterPro" id="IPR027268">
    <property type="entry name" value="Peptidase_M4/M1_CTD_sf"/>
</dbReference>
<evidence type="ECO:0000256" key="3">
    <source>
        <dbReference type="ARBA" id="ARBA00022438"/>
    </source>
</evidence>
<dbReference type="Gene3D" id="1.25.50.20">
    <property type="match status" value="1"/>
</dbReference>
<dbReference type="Pfam" id="PF17900">
    <property type="entry name" value="Peptidase_M1_N"/>
    <property type="match status" value="1"/>
</dbReference>
<comment type="cofactor">
    <cofactor evidence="9">
        <name>Zn(2+)</name>
        <dbReference type="ChEBI" id="CHEBI:29105"/>
    </cofactor>
    <text evidence="9">Binds 1 zinc ion per subunit.</text>
</comment>
<feature type="domain" description="Peptidase M1 membrane alanine aminopeptidase" evidence="11">
    <location>
        <begin position="283"/>
        <end position="500"/>
    </location>
</feature>
<organism evidence="14 15">
    <name type="scientific">Undibacterium danionis</name>
    <dbReference type="NCBI Taxonomy" id="1812100"/>
    <lineage>
        <taxon>Bacteria</taxon>
        <taxon>Pseudomonadati</taxon>
        <taxon>Pseudomonadota</taxon>
        <taxon>Betaproteobacteria</taxon>
        <taxon>Burkholderiales</taxon>
        <taxon>Oxalobacteraceae</taxon>
        <taxon>Undibacterium</taxon>
    </lineage>
</organism>
<evidence type="ECO:0000256" key="10">
    <source>
        <dbReference type="SAM" id="SignalP"/>
    </source>
</evidence>
<name>A0ABV6IHW0_9BURK</name>
<dbReference type="InterPro" id="IPR034016">
    <property type="entry name" value="M1_APN-typ"/>
</dbReference>
<dbReference type="EMBL" id="JBHLXJ010000018">
    <property type="protein sequence ID" value="MFC0351425.1"/>
    <property type="molecule type" value="Genomic_DNA"/>
</dbReference>
<dbReference type="EC" id="3.4.11.-" evidence="9"/>
<sequence>MKRNLISLAVLTLFAGTSLPVFAGMTEFAEKNSAATPGKMAAKSAKPAPAIDFNKVTSQLPRGVRPLHYDISVTPNASDAKFTGKASIKIEVSQVSSTITLHALDMSFKNVSLKDSKGHPVGTEAKVTIDEKNQTATFSFGKDIAKGSYTLSMDYDGLIGTQATGLFSLDYDVEAGKKRALFTQFENSDARRFMPSWDEPVFKATFNLDVTIPSEHLAVSNMPVQDKKDLGNGKTWVKFATSPKMSTYLLFLSVGDFERTTVQAEGVEIGVVAKRGSVEQARYALEESAKVLKEFNDYFGVRYPLPKLDNVAAPGQSQFFSAMENWGAIFTFEYSLLLDPKFSTQGDKERVFVTAAHETAHQWFGDLVTMAWWDDLWLNEGFASWMENRAMSKLHPEWLPEFNAIGVREAAMSPDSMKSSHPIVQRIETVEQASQAFDTITYQKGEAVIRMLENYVGSDAWRDGVRAYMKKHAYSNTVTNDFFDSIEKAAKKPIKSIAKDFTQQPGVPLIRVEDISCKDGKTLINLKQGEFSRDEPNRAARAWQVPVVAQIAGTRVVGRTLVTGGKGTLTLPACGTVVVNAGQNGYYRTLYGDKVFPQLASQFSQISAIDQVGILSDSYAMAIAGQQTVADFLNLAKSTPDDATPHVWSTIASRISGFIAFVKDDAERKAKFQAIARAKLKPYMDRLGWDAKPGEAEYLANFRSEIIGVMSGLEDAATLAEAQRRFKLIDSDPKAVPPALRRLILSIVARNADEATWNDLRQRAQKEKSAMIKDSLYGLLAIAKDKKLAQRALDLALTDEPGLTTSASMIRSVAGENPEMAFDFALANLEAVNKRVDATSRSRFFPGLIASSSDLKLVDKLNAFAEKNIDASARGEVDRVAGSIKNRIRIANERAPAVKAWLDGQP</sequence>
<evidence type="ECO:0000256" key="6">
    <source>
        <dbReference type="ARBA" id="ARBA00022801"/>
    </source>
</evidence>
<dbReference type="InterPro" id="IPR045357">
    <property type="entry name" value="Aminopeptidase_N-like_N"/>
</dbReference>
<dbReference type="CDD" id="cd09601">
    <property type="entry name" value="M1_APN-Q_like"/>
    <property type="match status" value="1"/>
</dbReference>
<evidence type="ECO:0000256" key="9">
    <source>
        <dbReference type="RuleBase" id="RU364040"/>
    </source>
</evidence>
<dbReference type="SUPFAM" id="SSF63737">
    <property type="entry name" value="Leukotriene A4 hydrolase N-terminal domain"/>
    <property type="match status" value="1"/>
</dbReference>
<dbReference type="InterPro" id="IPR042097">
    <property type="entry name" value="Aminopeptidase_N-like_N_sf"/>
</dbReference>
<dbReference type="PANTHER" id="PTHR11533">
    <property type="entry name" value="PROTEASE M1 ZINC METALLOPROTEASE"/>
    <property type="match status" value="1"/>
</dbReference>
<evidence type="ECO:0000259" key="13">
    <source>
        <dbReference type="Pfam" id="PF17900"/>
    </source>
</evidence>
<feature type="domain" description="Aminopeptidase N-like N-terminal" evidence="13">
    <location>
        <begin position="66"/>
        <end position="249"/>
    </location>
</feature>
<dbReference type="Pfam" id="PF11838">
    <property type="entry name" value="ERAP1_C"/>
    <property type="match status" value="1"/>
</dbReference>
<keyword evidence="10" id="KW-0732">Signal</keyword>
<evidence type="ECO:0000256" key="8">
    <source>
        <dbReference type="ARBA" id="ARBA00023049"/>
    </source>
</evidence>
<dbReference type="InterPro" id="IPR024571">
    <property type="entry name" value="ERAP1-like_C_dom"/>
</dbReference>
<evidence type="ECO:0000256" key="4">
    <source>
        <dbReference type="ARBA" id="ARBA00022670"/>
    </source>
</evidence>
<accession>A0ABV6IHW0</accession>
<feature type="signal peptide" evidence="10">
    <location>
        <begin position="1"/>
        <end position="23"/>
    </location>
</feature>
<dbReference type="InterPro" id="IPR014782">
    <property type="entry name" value="Peptidase_M1_dom"/>
</dbReference>
<evidence type="ECO:0000313" key="15">
    <source>
        <dbReference type="Proteomes" id="UP001589844"/>
    </source>
</evidence>